<reference evidence="1" key="1">
    <citation type="journal article" date="2014" name="Gene">
        <title>Genome-guided analysis of transformation efficiency and carbon dioxide assimilation by Moorella thermoacetica Y72.</title>
        <authorList>
            <person name="Tsukahara K."/>
            <person name="Kita A."/>
            <person name="Nakashimada Y."/>
            <person name="Hoshino T."/>
            <person name="Murakami K."/>
        </authorList>
    </citation>
    <scope>NUCLEOTIDE SEQUENCE [LARGE SCALE GENOMIC DNA]</scope>
    <source>
        <strain evidence="1">Y72</strain>
    </source>
</reference>
<dbReference type="EMBL" id="DF238840">
    <property type="protein sequence ID" value="GAF27237.1"/>
    <property type="molecule type" value="Genomic_DNA"/>
</dbReference>
<name>A0A0S6UEL7_NEOTH</name>
<dbReference type="AlphaFoldDB" id="A0A0S6UEL7"/>
<organism evidence="1">
    <name type="scientific">Moorella thermoacetica Y72</name>
    <dbReference type="NCBI Taxonomy" id="1325331"/>
    <lineage>
        <taxon>Bacteria</taxon>
        <taxon>Bacillati</taxon>
        <taxon>Bacillota</taxon>
        <taxon>Clostridia</taxon>
        <taxon>Neomoorellales</taxon>
        <taxon>Neomoorellaceae</taxon>
        <taxon>Neomoorella</taxon>
    </lineage>
</organism>
<protein>
    <submittedName>
        <fullName evidence="1">Flagellar hook capping protein</fullName>
    </submittedName>
</protein>
<proteinExistence type="predicted"/>
<sequence>MLRYLSSGQPRLIFAPAAAIFLRAGDAGKAAFPYPGPDFSYRLTTKATGHGIKKTCFGWQGQFYMLCFKYFLLRRLQDMLQTLFLVTAVGFLLRRRCLASQHPGPQLPVPLIFLPATACKSHPDGSTGFSVPNGKNMLAVVPVKEIAFAQGTAGKYLEGIYTAGICLHNGYQFFVAGSPGGQFPEGDFSGPVANGQARAGVPVESHSPIPISEVIIHFLSPPSKYKK</sequence>
<keyword evidence="1" id="KW-0282">Flagellum</keyword>
<keyword evidence="1" id="KW-0969">Cilium</keyword>
<evidence type="ECO:0000313" key="1">
    <source>
        <dbReference type="EMBL" id="GAF27237.1"/>
    </source>
</evidence>
<accession>A0A0S6UEL7</accession>
<gene>
    <name evidence="1" type="ORF">MTY_2578</name>
</gene>
<keyword evidence="1" id="KW-0966">Cell projection</keyword>
<dbReference type="Proteomes" id="UP000063718">
    <property type="component" value="Unassembled WGS sequence"/>
</dbReference>